<evidence type="ECO:0000313" key="2">
    <source>
        <dbReference type="EMBL" id="GAA2988706.1"/>
    </source>
</evidence>
<keyword evidence="3" id="KW-1185">Reference proteome</keyword>
<dbReference type="RefSeq" id="WP_344887775.1">
    <property type="nucleotide sequence ID" value="NZ_BAAAWD010000003.1"/>
</dbReference>
<organism evidence="2 3">
    <name type="scientific">Streptosporangium longisporum</name>
    <dbReference type="NCBI Taxonomy" id="46187"/>
    <lineage>
        <taxon>Bacteria</taxon>
        <taxon>Bacillati</taxon>
        <taxon>Actinomycetota</taxon>
        <taxon>Actinomycetes</taxon>
        <taxon>Streptosporangiales</taxon>
        <taxon>Streptosporangiaceae</taxon>
        <taxon>Streptosporangium</taxon>
    </lineage>
</organism>
<protein>
    <recommendedName>
        <fullName evidence="1">DUF397 domain-containing protein</fullName>
    </recommendedName>
</protein>
<evidence type="ECO:0000313" key="3">
    <source>
        <dbReference type="Proteomes" id="UP001499930"/>
    </source>
</evidence>
<evidence type="ECO:0000259" key="1">
    <source>
        <dbReference type="Pfam" id="PF04149"/>
    </source>
</evidence>
<comment type="caution">
    <text evidence="2">The sequence shown here is derived from an EMBL/GenBank/DDBJ whole genome shotgun (WGS) entry which is preliminary data.</text>
</comment>
<proteinExistence type="predicted"/>
<feature type="domain" description="DUF397" evidence="1">
    <location>
        <begin position="6"/>
        <end position="62"/>
    </location>
</feature>
<gene>
    <name evidence="2" type="ORF">GCM10017559_05730</name>
</gene>
<name>A0ABP6K7D2_9ACTN</name>
<accession>A0ABP6K7D2</accession>
<dbReference type="InterPro" id="IPR007278">
    <property type="entry name" value="DUF397"/>
</dbReference>
<dbReference type="Pfam" id="PF04149">
    <property type="entry name" value="DUF397"/>
    <property type="match status" value="1"/>
</dbReference>
<dbReference type="Proteomes" id="UP001499930">
    <property type="component" value="Unassembled WGS sequence"/>
</dbReference>
<dbReference type="EMBL" id="BAAAWD010000003">
    <property type="protein sequence ID" value="GAA2988706.1"/>
    <property type="molecule type" value="Genomic_DNA"/>
</dbReference>
<reference evidence="3" key="1">
    <citation type="journal article" date="2019" name="Int. J. Syst. Evol. Microbiol.">
        <title>The Global Catalogue of Microorganisms (GCM) 10K type strain sequencing project: providing services to taxonomists for standard genome sequencing and annotation.</title>
        <authorList>
            <consortium name="The Broad Institute Genomics Platform"/>
            <consortium name="The Broad Institute Genome Sequencing Center for Infectious Disease"/>
            <person name="Wu L."/>
            <person name="Ma J."/>
        </authorList>
    </citation>
    <scope>NUCLEOTIDE SEQUENCE [LARGE SCALE GENOMIC DNA]</scope>
    <source>
        <strain evidence="3">JCM 3106</strain>
    </source>
</reference>
<sequence length="69" mass="7013">MDLSNATWVKSSLSGDNGGNCVEVARLGNATGLVAVRDSKDTGGPALLFTSAEWGTFLDRVKTGGLGLG</sequence>